<reference evidence="1 2" key="1">
    <citation type="submission" date="2018-07" db="EMBL/GenBank/DDBJ databases">
        <title>A high quality draft genome assembly of the barn swallow (H. rustica rustica).</title>
        <authorList>
            <person name="Formenti G."/>
            <person name="Chiara M."/>
            <person name="Poveda L."/>
            <person name="Francoijs K.-J."/>
            <person name="Bonisoli-Alquati A."/>
            <person name="Canova L."/>
            <person name="Gianfranceschi L."/>
            <person name="Horner D.S."/>
            <person name="Saino N."/>
        </authorList>
    </citation>
    <scope>NUCLEOTIDE SEQUENCE [LARGE SCALE GENOMIC DNA]</scope>
    <source>
        <strain evidence="1">Chelidonia</strain>
        <tissue evidence="1">Blood</tissue>
    </source>
</reference>
<dbReference type="EMBL" id="QRBI01000121">
    <property type="protein sequence ID" value="RMC05914.1"/>
    <property type="molecule type" value="Genomic_DNA"/>
</dbReference>
<proteinExistence type="predicted"/>
<accession>A0A3M0K3V8</accession>
<evidence type="ECO:0000313" key="1">
    <source>
        <dbReference type="EMBL" id="RMC05914.1"/>
    </source>
</evidence>
<dbReference type="Proteomes" id="UP000269221">
    <property type="component" value="Unassembled WGS sequence"/>
</dbReference>
<evidence type="ECO:0000313" key="2">
    <source>
        <dbReference type="Proteomes" id="UP000269221"/>
    </source>
</evidence>
<sequence length="210" mass="24022">MIIPLELIRGTPWEGYALQKIQPVRPRVAVIHALPDMEKMMLLFSLGRGGWNYRSYVLRRSYKLQFTMSKLDLQSSRMEIKISVKHHYKSETEYSAFSCLAPKYPAWPNAITSLEDIFKGLGNGTGKWGQHSRSGLKSFFCCLYCVGNETMKLWHQAVLVIEAFLNGDDISLPAFLGRRKLVQASWDLLVLDTCELVPLKLSAIENHDRQ</sequence>
<name>A0A3M0K3V8_HIRRU</name>
<comment type="caution">
    <text evidence="1">The sequence shown here is derived from an EMBL/GenBank/DDBJ whole genome shotgun (WGS) entry which is preliminary data.</text>
</comment>
<protein>
    <submittedName>
        <fullName evidence="1">Uncharacterized protein</fullName>
    </submittedName>
</protein>
<dbReference type="AlphaFoldDB" id="A0A3M0K3V8"/>
<gene>
    <name evidence="1" type="ORF">DUI87_17459</name>
</gene>
<organism evidence="1 2">
    <name type="scientific">Hirundo rustica rustica</name>
    <dbReference type="NCBI Taxonomy" id="333673"/>
    <lineage>
        <taxon>Eukaryota</taxon>
        <taxon>Metazoa</taxon>
        <taxon>Chordata</taxon>
        <taxon>Craniata</taxon>
        <taxon>Vertebrata</taxon>
        <taxon>Euteleostomi</taxon>
        <taxon>Archelosauria</taxon>
        <taxon>Archosauria</taxon>
        <taxon>Dinosauria</taxon>
        <taxon>Saurischia</taxon>
        <taxon>Theropoda</taxon>
        <taxon>Coelurosauria</taxon>
        <taxon>Aves</taxon>
        <taxon>Neognathae</taxon>
        <taxon>Neoaves</taxon>
        <taxon>Telluraves</taxon>
        <taxon>Australaves</taxon>
        <taxon>Passeriformes</taxon>
        <taxon>Sylvioidea</taxon>
        <taxon>Hirundinidae</taxon>
        <taxon>Hirundo</taxon>
    </lineage>
</organism>
<keyword evidence="2" id="KW-1185">Reference proteome</keyword>